<keyword evidence="2" id="KW-1185">Reference proteome</keyword>
<accession>A0A9J6F6S5</accession>
<sequence length="152" mass="16845">MAKLPEKRKTHVRPQLFPSGGGIFFLNFRVAAMAASAQIPLEETLKDTVCPNVGQNIIVISTPSQERANRYDKVRTIALRGNKYEIFAYRAASNGTVKGIIYGVQPAYTQADIQCMPAGDRNPTVLAALEWGKRAQSSSYSRTQRSSVRQIR</sequence>
<dbReference type="AlphaFoldDB" id="A0A9J6F6S5"/>
<protein>
    <submittedName>
        <fullName evidence="1">Uncharacterized protein</fullName>
    </submittedName>
</protein>
<name>A0A9J6F6S5_HAELO</name>
<comment type="caution">
    <text evidence="1">The sequence shown here is derived from an EMBL/GenBank/DDBJ whole genome shotgun (WGS) entry which is preliminary data.</text>
</comment>
<reference evidence="1 2" key="1">
    <citation type="journal article" date="2020" name="Cell">
        <title>Large-Scale Comparative Analyses of Tick Genomes Elucidate Their Genetic Diversity and Vector Capacities.</title>
        <authorList>
            <consortium name="Tick Genome and Microbiome Consortium (TIGMIC)"/>
            <person name="Jia N."/>
            <person name="Wang J."/>
            <person name="Shi W."/>
            <person name="Du L."/>
            <person name="Sun Y."/>
            <person name="Zhan W."/>
            <person name="Jiang J.F."/>
            <person name="Wang Q."/>
            <person name="Zhang B."/>
            <person name="Ji P."/>
            <person name="Bell-Sakyi L."/>
            <person name="Cui X.M."/>
            <person name="Yuan T.T."/>
            <person name="Jiang B.G."/>
            <person name="Yang W.F."/>
            <person name="Lam T.T."/>
            <person name="Chang Q.C."/>
            <person name="Ding S.J."/>
            <person name="Wang X.J."/>
            <person name="Zhu J.G."/>
            <person name="Ruan X.D."/>
            <person name="Zhao L."/>
            <person name="Wei J.T."/>
            <person name="Ye R.Z."/>
            <person name="Que T.C."/>
            <person name="Du C.H."/>
            <person name="Zhou Y.H."/>
            <person name="Cheng J.X."/>
            <person name="Dai P.F."/>
            <person name="Guo W.B."/>
            <person name="Han X.H."/>
            <person name="Huang E.J."/>
            <person name="Li L.F."/>
            <person name="Wei W."/>
            <person name="Gao Y.C."/>
            <person name="Liu J.Z."/>
            <person name="Shao H.Z."/>
            <person name="Wang X."/>
            <person name="Wang C.C."/>
            <person name="Yang T.C."/>
            <person name="Huo Q.B."/>
            <person name="Li W."/>
            <person name="Chen H.Y."/>
            <person name="Chen S.E."/>
            <person name="Zhou L.G."/>
            <person name="Ni X.B."/>
            <person name="Tian J.H."/>
            <person name="Sheng Y."/>
            <person name="Liu T."/>
            <person name="Pan Y.S."/>
            <person name="Xia L.Y."/>
            <person name="Li J."/>
            <person name="Zhao F."/>
            <person name="Cao W.C."/>
        </authorList>
    </citation>
    <scope>NUCLEOTIDE SEQUENCE [LARGE SCALE GENOMIC DNA]</scope>
    <source>
        <strain evidence="1">HaeL-2018</strain>
    </source>
</reference>
<proteinExistence type="predicted"/>
<dbReference type="EMBL" id="JABSTR010000001">
    <property type="protein sequence ID" value="KAH9360142.1"/>
    <property type="molecule type" value="Genomic_DNA"/>
</dbReference>
<gene>
    <name evidence="1" type="ORF">HPB48_016311</name>
</gene>
<organism evidence="1 2">
    <name type="scientific">Haemaphysalis longicornis</name>
    <name type="common">Bush tick</name>
    <dbReference type="NCBI Taxonomy" id="44386"/>
    <lineage>
        <taxon>Eukaryota</taxon>
        <taxon>Metazoa</taxon>
        <taxon>Ecdysozoa</taxon>
        <taxon>Arthropoda</taxon>
        <taxon>Chelicerata</taxon>
        <taxon>Arachnida</taxon>
        <taxon>Acari</taxon>
        <taxon>Parasitiformes</taxon>
        <taxon>Ixodida</taxon>
        <taxon>Ixodoidea</taxon>
        <taxon>Ixodidae</taxon>
        <taxon>Haemaphysalinae</taxon>
        <taxon>Haemaphysalis</taxon>
    </lineage>
</organism>
<dbReference type="VEuPathDB" id="VectorBase:HLOH_061222"/>
<dbReference type="Proteomes" id="UP000821853">
    <property type="component" value="Chromosome 1"/>
</dbReference>
<evidence type="ECO:0000313" key="1">
    <source>
        <dbReference type="EMBL" id="KAH9360142.1"/>
    </source>
</evidence>
<evidence type="ECO:0000313" key="2">
    <source>
        <dbReference type="Proteomes" id="UP000821853"/>
    </source>
</evidence>